<dbReference type="InterPro" id="IPR000801">
    <property type="entry name" value="Esterase-like"/>
</dbReference>
<dbReference type="InterPro" id="IPR050583">
    <property type="entry name" value="Mycobacterial_A85_antigen"/>
</dbReference>
<feature type="signal peptide" evidence="1">
    <location>
        <begin position="1"/>
        <end position="39"/>
    </location>
</feature>
<protein>
    <submittedName>
        <fullName evidence="2">Esterase family protein</fullName>
    </submittedName>
</protein>
<sequence>MGRSKSRASALTAALTALVLGIGLVPAMSSASASTTARAAAPVPADDGAQITSERWLDPSTVDLTVQSPAVAQTVTVRVRVPRGWQRDSARTWPVVFALGGGDSADTQATWMESTDIEDVAAQWDALVVMPDPGQAGFTDWYNYGNFGAPAWEKFHTVELRQLIERNFRGGDRRAAIGISSGGLGAITMAGRHPGVFKFAASYSGLLHITMPGVDASLMLLNSSVGDPFRIWGIPVVHGANWRANNPYDLADKFRGTGLYVSSGTTGNRGPLDPTDMTLPEAIRARLVGGVSEQMTGLTSSAFVNRLRSLGIPVTANLYGDGWHQWKYWDREMKASWPAIMQAVDAQRVP</sequence>
<dbReference type="EMBL" id="WBMT01000011">
    <property type="protein sequence ID" value="KAB2346354.1"/>
    <property type="molecule type" value="Genomic_DNA"/>
</dbReference>
<evidence type="ECO:0000313" key="3">
    <source>
        <dbReference type="Proteomes" id="UP000468735"/>
    </source>
</evidence>
<dbReference type="AlphaFoldDB" id="A0A6H9YIA8"/>
<dbReference type="PANTHER" id="PTHR48098">
    <property type="entry name" value="ENTEROCHELIN ESTERASE-RELATED"/>
    <property type="match status" value="1"/>
</dbReference>
<dbReference type="RefSeq" id="WP_151563195.1">
    <property type="nucleotide sequence ID" value="NZ_WBMT01000011.1"/>
</dbReference>
<evidence type="ECO:0000313" key="2">
    <source>
        <dbReference type="EMBL" id="KAB2346354.1"/>
    </source>
</evidence>
<dbReference type="Pfam" id="PF00756">
    <property type="entry name" value="Esterase"/>
    <property type="match status" value="1"/>
</dbReference>
<dbReference type="PANTHER" id="PTHR48098:SF1">
    <property type="entry name" value="DIACYLGLYCEROL ACYLTRANSFERASE_MYCOLYLTRANSFERASE AG85A"/>
    <property type="match status" value="1"/>
</dbReference>
<feature type="chain" id="PRO_5038821555" evidence="1">
    <location>
        <begin position="40"/>
        <end position="350"/>
    </location>
</feature>
<reference evidence="2 3" key="1">
    <citation type="submission" date="2019-09" db="EMBL/GenBank/DDBJ databases">
        <title>Actinomadura physcomitrii sp. nov., a novel actinomycete isolated from moss [Physcomitrium sphaericum (Ludw) Fuernr].</title>
        <authorList>
            <person name="Zhuang X."/>
            <person name="Liu C."/>
        </authorList>
    </citation>
    <scope>NUCLEOTIDE SEQUENCE [LARGE SCALE GENOMIC DNA]</scope>
    <source>
        <strain evidence="2 3">HMC1</strain>
    </source>
</reference>
<dbReference type="Gene3D" id="3.40.50.1820">
    <property type="entry name" value="alpha/beta hydrolase"/>
    <property type="match status" value="1"/>
</dbReference>
<keyword evidence="1" id="KW-0732">Signal</keyword>
<dbReference type="OrthoDB" id="4527292at2"/>
<comment type="caution">
    <text evidence="2">The sequence shown here is derived from an EMBL/GenBank/DDBJ whole genome shotgun (WGS) entry which is preliminary data.</text>
</comment>
<proteinExistence type="predicted"/>
<keyword evidence="3" id="KW-1185">Reference proteome</keyword>
<dbReference type="Proteomes" id="UP000468735">
    <property type="component" value="Unassembled WGS sequence"/>
</dbReference>
<organism evidence="2 3">
    <name type="scientific">Actinomadura rudentiformis</name>
    <dbReference type="NCBI Taxonomy" id="359158"/>
    <lineage>
        <taxon>Bacteria</taxon>
        <taxon>Bacillati</taxon>
        <taxon>Actinomycetota</taxon>
        <taxon>Actinomycetes</taxon>
        <taxon>Streptosporangiales</taxon>
        <taxon>Thermomonosporaceae</taxon>
        <taxon>Actinomadura</taxon>
    </lineage>
</organism>
<accession>A0A6H9YIA8</accession>
<dbReference type="GO" id="GO:0016747">
    <property type="term" value="F:acyltransferase activity, transferring groups other than amino-acyl groups"/>
    <property type="evidence" value="ECO:0007669"/>
    <property type="project" value="TreeGrafter"/>
</dbReference>
<name>A0A6H9YIA8_9ACTN</name>
<dbReference type="InterPro" id="IPR029058">
    <property type="entry name" value="AB_hydrolase_fold"/>
</dbReference>
<gene>
    <name evidence="2" type="ORF">F8566_23040</name>
</gene>
<dbReference type="SUPFAM" id="SSF53474">
    <property type="entry name" value="alpha/beta-Hydrolases"/>
    <property type="match status" value="1"/>
</dbReference>
<evidence type="ECO:0000256" key="1">
    <source>
        <dbReference type="SAM" id="SignalP"/>
    </source>
</evidence>